<comment type="caution">
    <text evidence="2">The sequence shown here is derived from an EMBL/GenBank/DDBJ whole genome shotgun (WGS) entry which is preliminary data.</text>
</comment>
<feature type="compositionally biased region" description="Polar residues" evidence="1">
    <location>
        <begin position="1165"/>
        <end position="1174"/>
    </location>
</feature>
<feature type="region of interest" description="Disordered" evidence="1">
    <location>
        <begin position="538"/>
        <end position="592"/>
    </location>
</feature>
<feature type="compositionally biased region" description="Low complexity" evidence="1">
    <location>
        <begin position="742"/>
        <end position="799"/>
    </location>
</feature>
<dbReference type="Proteomes" id="UP001556367">
    <property type="component" value="Unassembled WGS sequence"/>
</dbReference>
<reference evidence="3" key="1">
    <citation type="submission" date="2024-06" db="EMBL/GenBank/DDBJ databases">
        <title>Multi-omics analyses provide insights into the biosynthesis of the anticancer antibiotic pleurotin in Hohenbuehelia grisea.</title>
        <authorList>
            <person name="Weaver J.A."/>
            <person name="Alberti F."/>
        </authorList>
    </citation>
    <scope>NUCLEOTIDE SEQUENCE [LARGE SCALE GENOMIC DNA]</scope>
    <source>
        <strain evidence="3">T-177</strain>
    </source>
</reference>
<organism evidence="2 3">
    <name type="scientific">Hohenbuehelia grisea</name>
    <dbReference type="NCBI Taxonomy" id="104357"/>
    <lineage>
        <taxon>Eukaryota</taxon>
        <taxon>Fungi</taxon>
        <taxon>Dikarya</taxon>
        <taxon>Basidiomycota</taxon>
        <taxon>Agaricomycotina</taxon>
        <taxon>Agaricomycetes</taxon>
        <taxon>Agaricomycetidae</taxon>
        <taxon>Agaricales</taxon>
        <taxon>Pleurotineae</taxon>
        <taxon>Pleurotaceae</taxon>
        <taxon>Hohenbuehelia</taxon>
    </lineage>
</organism>
<feature type="compositionally biased region" description="Low complexity" evidence="1">
    <location>
        <begin position="1053"/>
        <end position="1069"/>
    </location>
</feature>
<feature type="compositionally biased region" description="Basic and acidic residues" evidence="1">
    <location>
        <begin position="336"/>
        <end position="349"/>
    </location>
</feature>
<sequence>MLPTISSSSSSSRRQGSRNRPKASRSKSSALLGAIKNIVTAPLSWFNNTDDFEQNPDPQGKRRRIADSNKESIHEDTQVSDAVEEGIAPRVKRMRVHSPDRQAYLDPPQAAFARNMASPSRNPMQRTMSIDPQSTPRGMSMSALPELSPGPFSFRTVSRDLSLPPASPSRIGFRSRTTVTPQPPSDLRRDVSEPPPITSLMQHPAFVRPPQPEQPRQDAITLGHLADYQRDSRSPSRSHSLLFPQHPAQSAYATTSRLPPIRAQTPVQKAIHELDIYKTPLIPSRLRATTPSLRAYDINSIVSQDANSGAPDLFKKRHPILMNDRQRRTSGSKRKGRDDDNEGKRKNVNETKPYAGEGGMKKLLARRKAEDEAMAKSRRKGFRDESEDEDVSDEDDRMDGELSSKKQSRLKRVAEVDEEHAEEIKVTTTAVPDIPPLPPKQPTDWYAAASKASGPSALGGSSLRVGRTKASRNHIARPSAPAARRPNRFSAAFEDVDDSIGEEVEESERKRQEEFAELESASKKAPVFNIPAGFSFAQEAPPLTQSDSRAADPPIVALPFSFGKPSAAEATPKAPEPEASTSAGAAPVSLTAKPPAAPVSAFQFPAAAAAPLVKPAELPTTQKPAESAPGSGVPNFFAKSSMFSQPTPPPASALPPTGFNLGPSPAPSAPGTPKVAALEPAQNPFAISAPEPPKTADLGASPGLFGSTTKVVEASAAPSTFGGFNFGQDNSSSAPQEQNKEAAAPAPSSSSQAPSPFSFGSTTSAPSAFASSSAAPSSTSPFSFGKPANETAPAAPAIAEQLSVPSNPAKEASPVPFSFGNSASATPPNPVTETKPESSPVFTFKQPAASSAPKPLFGTSDSASIFSSGNKMEAAQTQNAPPAPASTPFSFGSAPATPPAVEKKPAFSFGAPAVASPSTASTGFSFGGGGSAASDVSNKPPGLGFGFGAPVSLAPSARPSTPPKPAQEDEGMRMEESPTRDLQVPASGTTNQPRPTLGTGAGSFPFGSMNNGPTPSNSFSFGAPQTTSSTLFGGSQPPAAAPEAPKSSFSFGTPAQTPSTASPSSPFSFGQAKAPEPPRPSTTGGFSFGSAPSSAAPTSASPFSFGAPAPAAANPFGAPSASAPGSPSTFNQSTPFSFGGVAPAPTPAASQSFSFGSSQPASPATGSTNLPQTSGGFGSNAGTPAPAFGGGASAPSGQSLFTIGAAPAPAPGQRQIKKLPRRPGAKR</sequence>
<feature type="region of interest" description="Disordered" evidence="1">
    <location>
        <begin position="160"/>
        <end position="216"/>
    </location>
</feature>
<feature type="compositionally biased region" description="Low complexity" evidence="1">
    <location>
        <begin position="564"/>
        <end position="581"/>
    </location>
</feature>
<feature type="region of interest" description="Disordered" evidence="1">
    <location>
        <begin position="304"/>
        <end position="522"/>
    </location>
</feature>
<feature type="compositionally biased region" description="Basic residues" evidence="1">
    <location>
        <begin position="15"/>
        <end position="25"/>
    </location>
</feature>
<dbReference type="EMBL" id="JASNQZ010000015">
    <property type="protein sequence ID" value="KAL0947309.1"/>
    <property type="molecule type" value="Genomic_DNA"/>
</dbReference>
<feature type="region of interest" description="Disordered" evidence="1">
    <location>
        <begin position="718"/>
        <end position="1227"/>
    </location>
</feature>
<feature type="region of interest" description="Disordered" evidence="1">
    <location>
        <begin position="1"/>
        <end position="30"/>
    </location>
</feature>
<accession>A0ABR3IVM4</accession>
<evidence type="ECO:0000256" key="1">
    <source>
        <dbReference type="SAM" id="MobiDB-lite"/>
    </source>
</evidence>
<feature type="compositionally biased region" description="Low complexity" evidence="1">
    <location>
        <begin position="1081"/>
        <end position="1130"/>
    </location>
</feature>
<feature type="compositionally biased region" description="Low complexity" evidence="1">
    <location>
        <begin position="874"/>
        <end position="895"/>
    </location>
</feature>
<feature type="compositionally biased region" description="Acidic residues" evidence="1">
    <location>
        <begin position="385"/>
        <end position="398"/>
    </location>
</feature>
<protein>
    <submittedName>
        <fullName evidence="2">Uncharacterized protein</fullName>
    </submittedName>
</protein>
<feature type="compositionally biased region" description="Polar residues" evidence="1">
    <location>
        <begin position="1008"/>
        <end position="1033"/>
    </location>
</feature>
<feature type="compositionally biased region" description="Low complexity" evidence="1">
    <location>
        <begin position="447"/>
        <end position="462"/>
    </location>
</feature>
<proteinExistence type="predicted"/>
<feature type="compositionally biased region" description="Basic residues" evidence="1">
    <location>
        <begin position="466"/>
        <end position="475"/>
    </location>
</feature>
<feature type="compositionally biased region" description="Basic and acidic residues" evidence="1">
    <location>
        <begin position="966"/>
        <end position="979"/>
    </location>
</feature>
<evidence type="ECO:0000313" key="3">
    <source>
        <dbReference type="Proteomes" id="UP001556367"/>
    </source>
</evidence>
<gene>
    <name evidence="2" type="ORF">HGRIS_013428</name>
</gene>
<feature type="compositionally biased region" description="Polar residues" evidence="1">
    <location>
        <begin position="727"/>
        <end position="737"/>
    </location>
</feature>
<feature type="compositionally biased region" description="Acidic residues" evidence="1">
    <location>
        <begin position="494"/>
        <end position="506"/>
    </location>
</feature>
<feature type="region of interest" description="Disordered" evidence="1">
    <location>
        <begin position="45"/>
        <end position="108"/>
    </location>
</feature>
<feature type="compositionally biased region" description="Low complexity" evidence="1">
    <location>
        <begin position="476"/>
        <end position="493"/>
    </location>
</feature>
<evidence type="ECO:0000313" key="2">
    <source>
        <dbReference type="EMBL" id="KAL0947309.1"/>
    </source>
</evidence>
<keyword evidence="3" id="KW-1185">Reference proteome</keyword>
<feature type="compositionally biased region" description="Basic and acidic residues" evidence="1">
    <location>
        <begin position="65"/>
        <end position="77"/>
    </location>
</feature>
<feature type="compositionally biased region" description="Low complexity" evidence="1">
    <location>
        <begin position="1"/>
        <end position="14"/>
    </location>
</feature>
<feature type="compositionally biased region" description="Polar residues" evidence="1">
    <location>
        <begin position="859"/>
        <end position="870"/>
    </location>
</feature>
<name>A0ABR3IVM4_9AGAR</name>
<feature type="compositionally biased region" description="Low complexity" evidence="1">
    <location>
        <begin position="1147"/>
        <end position="1164"/>
    </location>
</feature>
<feature type="region of interest" description="Disordered" evidence="1">
    <location>
        <begin position="615"/>
        <end position="706"/>
    </location>
</feature>
<feature type="compositionally biased region" description="Low complexity" evidence="1">
    <location>
        <begin position="1181"/>
        <end position="1199"/>
    </location>
</feature>
<feature type="compositionally biased region" description="Low complexity" evidence="1">
    <location>
        <begin position="911"/>
        <end position="924"/>
    </location>
</feature>
<feature type="compositionally biased region" description="Basic residues" evidence="1">
    <location>
        <begin position="1215"/>
        <end position="1227"/>
    </location>
</feature>